<feature type="transmembrane region" description="Helical" evidence="6">
    <location>
        <begin position="243"/>
        <end position="268"/>
    </location>
</feature>
<evidence type="ECO:0000256" key="5">
    <source>
        <dbReference type="ARBA" id="ARBA00023136"/>
    </source>
</evidence>
<keyword evidence="3 6" id="KW-0812">Transmembrane</keyword>
<dbReference type="Proteomes" id="UP001299608">
    <property type="component" value="Unassembled WGS sequence"/>
</dbReference>
<evidence type="ECO:0000313" key="7">
    <source>
        <dbReference type="EMBL" id="MCG4748717.1"/>
    </source>
</evidence>
<dbReference type="PANTHER" id="PTHR47089:SF1">
    <property type="entry name" value="GUANOSINE ABC TRANSPORTER PERMEASE PROTEIN NUPP"/>
    <property type="match status" value="1"/>
</dbReference>
<evidence type="ECO:0000256" key="6">
    <source>
        <dbReference type="SAM" id="Phobius"/>
    </source>
</evidence>
<feature type="transmembrane region" description="Helical" evidence="6">
    <location>
        <begin position="320"/>
        <end position="342"/>
    </location>
</feature>
<protein>
    <submittedName>
        <fullName evidence="7">ABC transporter permease</fullName>
    </submittedName>
</protein>
<evidence type="ECO:0000256" key="1">
    <source>
        <dbReference type="ARBA" id="ARBA00004651"/>
    </source>
</evidence>
<dbReference type="GO" id="GO:0005886">
    <property type="term" value="C:plasma membrane"/>
    <property type="evidence" value="ECO:0007669"/>
    <property type="project" value="UniProtKB-SubCell"/>
</dbReference>
<keyword evidence="4 6" id="KW-1133">Transmembrane helix</keyword>
<evidence type="ECO:0000256" key="2">
    <source>
        <dbReference type="ARBA" id="ARBA00022475"/>
    </source>
</evidence>
<dbReference type="Pfam" id="PF02653">
    <property type="entry name" value="BPD_transp_2"/>
    <property type="match status" value="1"/>
</dbReference>
<dbReference type="PANTHER" id="PTHR47089">
    <property type="entry name" value="ABC TRANSPORTER, PERMEASE PROTEIN"/>
    <property type="match status" value="1"/>
</dbReference>
<keyword evidence="2" id="KW-1003">Cell membrane</keyword>
<sequence length="360" mass="38349">MNFTYRPTPISVKTALMAVAFGLLVGAVLIFATGNNPIVIYAALLRGACGSMFALASSIRWTVPLIFAGVAASIAFKGGVFNMGVEGQMYMGGLAAAIVGITFRDLPGYVLIPFMFLASMLVGMIWALPPILAKLYYGSSEVVPCMMLNYVAMYLTDYLVHNVFLASGNRGATIKTDMIAEQGQLTKLIPGTNVTTALLISLAVVAFYWIMIKRSKFGYEFEVCGINPRFAKYGGVNVNTARIGVILMSGAIAGLGGATEIMGVRLCFESRFVGDFATNGILSALLGSCSPLGTLFGAVFMGFLKAGSLTVERTTSVSRAVAVVIQCTIICFVSAKAFAGMLDWKRLPFIRHNVKEGEAS</sequence>
<feature type="transmembrane region" description="Helical" evidence="6">
    <location>
        <begin position="12"/>
        <end position="32"/>
    </location>
</feature>
<gene>
    <name evidence="7" type="ORF">L0N08_25205</name>
</gene>
<dbReference type="CDD" id="cd06580">
    <property type="entry name" value="TM_PBP1_transp_TpRbsC_like"/>
    <property type="match status" value="1"/>
</dbReference>
<feature type="transmembrane region" description="Helical" evidence="6">
    <location>
        <begin position="63"/>
        <end position="81"/>
    </location>
</feature>
<comment type="caution">
    <text evidence="7">The sequence shown here is derived from an EMBL/GenBank/DDBJ whole genome shotgun (WGS) entry which is preliminary data.</text>
</comment>
<dbReference type="AlphaFoldDB" id="A0AAW5BXR3"/>
<evidence type="ECO:0000313" key="8">
    <source>
        <dbReference type="Proteomes" id="UP001299608"/>
    </source>
</evidence>
<name>A0AAW5BXR3_9FIRM</name>
<feature type="transmembrane region" description="Helical" evidence="6">
    <location>
        <begin position="110"/>
        <end position="128"/>
    </location>
</feature>
<evidence type="ECO:0000256" key="4">
    <source>
        <dbReference type="ARBA" id="ARBA00022989"/>
    </source>
</evidence>
<comment type="subcellular location">
    <subcellularLocation>
        <location evidence="1">Cell membrane</location>
        <topology evidence="1">Multi-pass membrane protein</topology>
    </subcellularLocation>
</comment>
<proteinExistence type="predicted"/>
<dbReference type="RefSeq" id="WP_117563299.1">
    <property type="nucleotide sequence ID" value="NZ_JAKNGE010000042.1"/>
</dbReference>
<organism evidence="7 8">
    <name type="scientific">Enterocloster aldenensis</name>
    <dbReference type="NCBI Taxonomy" id="358742"/>
    <lineage>
        <taxon>Bacteria</taxon>
        <taxon>Bacillati</taxon>
        <taxon>Bacillota</taxon>
        <taxon>Clostridia</taxon>
        <taxon>Lachnospirales</taxon>
        <taxon>Lachnospiraceae</taxon>
        <taxon>Enterocloster</taxon>
    </lineage>
</organism>
<dbReference type="InterPro" id="IPR001851">
    <property type="entry name" value="ABC_transp_permease"/>
</dbReference>
<reference evidence="7" key="1">
    <citation type="submission" date="2022-01" db="EMBL/GenBank/DDBJ databases">
        <title>Collection of gut derived symbiotic bacterial strains cultured from healthy donors.</title>
        <authorList>
            <person name="Lin H."/>
            <person name="Kohout C."/>
            <person name="Waligurski E."/>
            <person name="Pamer E.G."/>
        </authorList>
    </citation>
    <scope>NUCLEOTIDE SEQUENCE</scope>
    <source>
        <strain evidence="7">DFI.6.55</strain>
    </source>
</reference>
<keyword evidence="5 6" id="KW-0472">Membrane</keyword>
<feature type="transmembrane region" description="Helical" evidence="6">
    <location>
        <begin position="280"/>
        <end position="300"/>
    </location>
</feature>
<evidence type="ECO:0000256" key="3">
    <source>
        <dbReference type="ARBA" id="ARBA00022692"/>
    </source>
</evidence>
<dbReference type="EMBL" id="JAKNGE010000042">
    <property type="protein sequence ID" value="MCG4748717.1"/>
    <property type="molecule type" value="Genomic_DNA"/>
</dbReference>
<feature type="transmembrane region" description="Helical" evidence="6">
    <location>
        <begin position="148"/>
        <end position="167"/>
    </location>
</feature>
<accession>A0AAW5BXR3</accession>
<dbReference type="GO" id="GO:0022857">
    <property type="term" value="F:transmembrane transporter activity"/>
    <property type="evidence" value="ECO:0007669"/>
    <property type="project" value="InterPro"/>
</dbReference>
<feature type="transmembrane region" description="Helical" evidence="6">
    <location>
        <begin position="188"/>
        <end position="211"/>
    </location>
</feature>